<comment type="caution">
    <text evidence="1">The sequence shown here is derived from an EMBL/GenBank/DDBJ whole genome shotgun (WGS) entry which is preliminary data.</text>
</comment>
<dbReference type="AlphaFoldDB" id="A0A2T5I451"/>
<dbReference type="InterPro" id="IPR001646">
    <property type="entry name" value="5peptide_repeat"/>
</dbReference>
<evidence type="ECO:0000313" key="1">
    <source>
        <dbReference type="EMBL" id="PTQ78611.1"/>
    </source>
</evidence>
<dbReference type="RefSeq" id="WP_107802225.1">
    <property type="nucleotide sequence ID" value="NZ_QAOI01000002.1"/>
</dbReference>
<name>A0A2T5I451_9PROT</name>
<dbReference type="InterPro" id="IPR044213">
    <property type="entry name" value="At2g44920-like"/>
</dbReference>
<accession>A0A2T5I451</accession>
<dbReference type="Proteomes" id="UP000244128">
    <property type="component" value="Unassembled WGS sequence"/>
</dbReference>
<protein>
    <submittedName>
        <fullName evidence="1">Pentapeptide repeat protein</fullName>
    </submittedName>
</protein>
<dbReference type="EMBL" id="QAOI01000002">
    <property type="protein sequence ID" value="PTQ78611.1"/>
    <property type="molecule type" value="Genomic_DNA"/>
</dbReference>
<gene>
    <name evidence="1" type="ORF">C8R26_102180</name>
</gene>
<reference evidence="1 2" key="1">
    <citation type="submission" date="2018-04" db="EMBL/GenBank/DDBJ databases">
        <title>Active sludge and wastewater microbial communities from Klosterneuburg, Austria.</title>
        <authorList>
            <person name="Wagner M."/>
        </authorList>
    </citation>
    <scope>NUCLEOTIDE SEQUENCE [LARGE SCALE GENOMIC DNA]</scope>
    <source>
        <strain evidence="1 2">Nm49</strain>
    </source>
</reference>
<dbReference type="PANTHER" id="PTHR47200">
    <property type="entry name" value="THYLAKOID LUMENAL 15 KDA PROTEIN 1, CHLOROPLASTIC"/>
    <property type="match status" value="1"/>
</dbReference>
<dbReference type="Pfam" id="PF00805">
    <property type="entry name" value="Pentapeptide"/>
    <property type="match status" value="2"/>
</dbReference>
<proteinExistence type="predicted"/>
<organism evidence="1 2">
    <name type="scientific">Nitrosomonas oligotropha</name>
    <dbReference type="NCBI Taxonomy" id="42354"/>
    <lineage>
        <taxon>Bacteria</taxon>
        <taxon>Pseudomonadati</taxon>
        <taxon>Pseudomonadota</taxon>
        <taxon>Betaproteobacteria</taxon>
        <taxon>Nitrosomonadales</taxon>
        <taxon>Nitrosomonadaceae</taxon>
        <taxon>Nitrosomonas</taxon>
    </lineage>
</organism>
<dbReference type="Gene3D" id="2.160.20.80">
    <property type="entry name" value="E3 ubiquitin-protein ligase SopA"/>
    <property type="match status" value="2"/>
</dbReference>
<dbReference type="SUPFAM" id="SSF141571">
    <property type="entry name" value="Pentapeptide repeat-like"/>
    <property type="match status" value="1"/>
</dbReference>
<evidence type="ECO:0000313" key="2">
    <source>
        <dbReference type="Proteomes" id="UP000244128"/>
    </source>
</evidence>
<sequence length="194" mass="21710">MQGGTQFAEAVLAHTDFSEADLTAARFAGAKFQQPSFTHAKNLHLAWTYATPLERKPVRTLLTEGTIDNRDFSNLNLRGLSFRGLSLVGCNFYHADLSEADFSGCDLTDADLSEAMVLGTRFSNATMTGVLIDNWSMDKHTQFDGVTCDFVFTKRNKDERNPPGDNTFFKSGEFSKLYQEIANTIDFLRTHLMN</sequence>
<dbReference type="PANTHER" id="PTHR47200:SF2">
    <property type="entry name" value="THYLAKOID LUMENAL 15 KDA PROTEIN 1, CHLOROPLASTIC"/>
    <property type="match status" value="1"/>
</dbReference>